<keyword evidence="2" id="KW-1185">Reference proteome</keyword>
<dbReference type="AlphaFoldDB" id="A0A0C3HED2"/>
<feature type="non-terminal residue" evidence="1">
    <location>
        <position position="1"/>
    </location>
</feature>
<reference evidence="2" key="2">
    <citation type="submission" date="2015-01" db="EMBL/GenBank/DDBJ databases">
        <title>Evolutionary Origins and Diversification of the Mycorrhizal Mutualists.</title>
        <authorList>
            <consortium name="DOE Joint Genome Institute"/>
            <consortium name="Mycorrhizal Genomics Consortium"/>
            <person name="Kohler A."/>
            <person name="Kuo A."/>
            <person name="Nagy L.G."/>
            <person name="Floudas D."/>
            <person name="Copeland A."/>
            <person name="Barry K.W."/>
            <person name="Cichocki N."/>
            <person name="Veneault-Fourrey C."/>
            <person name="LaButti K."/>
            <person name="Lindquist E.A."/>
            <person name="Lipzen A."/>
            <person name="Lundell T."/>
            <person name="Morin E."/>
            <person name="Murat C."/>
            <person name="Riley R."/>
            <person name="Ohm R."/>
            <person name="Sun H."/>
            <person name="Tunlid A."/>
            <person name="Henrissat B."/>
            <person name="Grigoriev I.V."/>
            <person name="Hibbett D.S."/>
            <person name="Martin F."/>
        </authorList>
    </citation>
    <scope>NUCLEOTIDE SEQUENCE [LARGE SCALE GENOMIC DNA]</scope>
    <source>
        <strain evidence="2">Zn</strain>
    </source>
</reference>
<dbReference type="InterPro" id="IPR036397">
    <property type="entry name" value="RNaseH_sf"/>
</dbReference>
<evidence type="ECO:0000313" key="1">
    <source>
        <dbReference type="EMBL" id="KIN00637.1"/>
    </source>
</evidence>
<sequence>PPYSPDLNPIENIWFMLKALAIKMFPDIINGSGDTEEYRKAIEDCLKVAWDILPDLLFESLIESIPRRIVVYIKAKG</sequence>
<dbReference type="Gene3D" id="3.30.420.10">
    <property type="entry name" value="Ribonuclease H-like superfamily/Ribonuclease H"/>
    <property type="match status" value="1"/>
</dbReference>
<dbReference type="EMBL" id="KN832877">
    <property type="protein sequence ID" value="KIN00637.1"/>
    <property type="molecule type" value="Genomic_DNA"/>
</dbReference>
<dbReference type="HOGENOM" id="CLU_033666_12_6_1"/>
<dbReference type="GO" id="GO:0003676">
    <property type="term" value="F:nucleic acid binding"/>
    <property type="evidence" value="ECO:0007669"/>
    <property type="project" value="InterPro"/>
</dbReference>
<name>A0A0C3HED2_OIDMZ</name>
<organism evidence="1 2">
    <name type="scientific">Oidiodendron maius (strain Zn)</name>
    <dbReference type="NCBI Taxonomy" id="913774"/>
    <lineage>
        <taxon>Eukaryota</taxon>
        <taxon>Fungi</taxon>
        <taxon>Dikarya</taxon>
        <taxon>Ascomycota</taxon>
        <taxon>Pezizomycotina</taxon>
        <taxon>Leotiomycetes</taxon>
        <taxon>Leotiomycetes incertae sedis</taxon>
        <taxon>Myxotrichaceae</taxon>
        <taxon>Oidiodendron</taxon>
    </lineage>
</organism>
<dbReference type="InParanoid" id="A0A0C3HED2"/>
<dbReference type="STRING" id="913774.A0A0C3HED2"/>
<evidence type="ECO:0008006" key="3">
    <source>
        <dbReference type="Google" id="ProtNLM"/>
    </source>
</evidence>
<dbReference type="Proteomes" id="UP000054321">
    <property type="component" value="Unassembled WGS sequence"/>
</dbReference>
<protein>
    <recommendedName>
        <fullName evidence="3">Tc1-like transposase DDE domain-containing protein</fullName>
    </recommendedName>
</protein>
<proteinExistence type="predicted"/>
<evidence type="ECO:0000313" key="2">
    <source>
        <dbReference type="Proteomes" id="UP000054321"/>
    </source>
</evidence>
<dbReference type="OrthoDB" id="3559649at2759"/>
<reference evidence="1 2" key="1">
    <citation type="submission" date="2014-04" db="EMBL/GenBank/DDBJ databases">
        <authorList>
            <consortium name="DOE Joint Genome Institute"/>
            <person name="Kuo A."/>
            <person name="Martino E."/>
            <person name="Perotto S."/>
            <person name="Kohler A."/>
            <person name="Nagy L.G."/>
            <person name="Floudas D."/>
            <person name="Copeland A."/>
            <person name="Barry K.W."/>
            <person name="Cichocki N."/>
            <person name="Veneault-Fourrey C."/>
            <person name="LaButti K."/>
            <person name="Lindquist E.A."/>
            <person name="Lipzen A."/>
            <person name="Lundell T."/>
            <person name="Morin E."/>
            <person name="Murat C."/>
            <person name="Sun H."/>
            <person name="Tunlid A."/>
            <person name="Henrissat B."/>
            <person name="Grigoriev I.V."/>
            <person name="Hibbett D.S."/>
            <person name="Martin F."/>
            <person name="Nordberg H.P."/>
            <person name="Cantor M.N."/>
            <person name="Hua S.X."/>
        </authorList>
    </citation>
    <scope>NUCLEOTIDE SEQUENCE [LARGE SCALE GENOMIC DNA]</scope>
    <source>
        <strain evidence="1 2">Zn</strain>
    </source>
</reference>
<gene>
    <name evidence="1" type="ORF">OIDMADRAFT_125051</name>
</gene>
<accession>A0A0C3HED2</accession>